<feature type="compositionally biased region" description="Low complexity" evidence="4">
    <location>
        <begin position="54"/>
        <end position="64"/>
    </location>
</feature>
<feature type="compositionally biased region" description="Low complexity" evidence="4">
    <location>
        <begin position="73"/>
        <end position="85"/>
    </location>
</feature>
<dbReference type="InterPro" id="IPR028144">
    <property type="entry name" value="CYSTM_dom"/>
</dbReference>
<feature type="domain" description="Cysteine-rich transmembrane" evidence="5">
    <location>
        <begin position="107"/>
        <end position="141"/>
    </location>
</feature>
<feature type="region of interest" description="Disordered" evidence="4">
    <location>
        <begin position="1"/>
        <end position="85"/>
    </location>
</feature>
<comment type="subcellular location">
    <subcellularLocation>
        <location evidence="1">Membrane</location>
    </subcellularLocation>
</comment>
<dbReference type="Proteomes" id="UP000094801">
    <property type="component" value="Unassembled WGS sequence"/>
</dbReference>
<dbReference type="AlphaFoldDB" id="A0A1E4T0E5"/>
<evidence type="ECO:0000259" key="5">
    <source>
        <dbReference type="Pfam" id="PF12734"/>
    </source>
</evidence>
<evidence type="ECO:0000256" key="4">
    <source>
        <dbReference type="SAM" id="MobiDB-lite"/>
    </source>
</evidence>
<organism evidence="6 7">
    <name type="scientific">[Candida] arabinofermentans NRRL YB-2248</name>
    <dbReference type="NCBI Taxonomy" id="983967"/>
    <lineage>
        <taxon>Eukaryota</taxon>
        <taxon>Fungi</taxon>
        <taxon>Dikarya</taxon>
        <taxon>Ascomycota</taxon>
        <taxon>Saccharomycotina</taxon>
        <taxon>Pichiomycetes</taxon>
        <taxon>Pichiales</taxon>
        <taxon>Pichiaceae</taxon>
        <taxon>Ogataea</taxon>
        <taxon>Ogataea/Candida clade</taxon>
    </lineage>
</organism>
<comment type="similarity">
    <text evidence="2">Belongs to the CYSTM1 family.</text>
</comment>
<evidence type="ECO:0000256" key="3">
    <source>
        <dbReference type="ARBA" id="ARBA00023136"/>
    </source>
</evidence>
<evidence type="ECO:0000313" key="6">
    <source>
        <dbReference type="EMBL" id="ODV85204.1"/>
    </source>
</evidence>
<gene>
    <name evidence="6" type="ORF">CANARDRAFT_212762</name>
</gene>
<evidence type="ECO:0000256" key="2">
    <source>
        <dbReference type="ARBA" id="ARBA00009444"/>
    </source>
</evidence>
<dbReference type="GO" id="GO:0016020">
    <property type="term" value="C:membrane"/>
    <property type="evidence" value="ECO:0007669"/>
    <property type="project" value="UniProtKB-SubCell"/>
</dbReference>
<name>A0A1E4T0E5_9ASCO</name>
<accession>A0A1E4T0E5</accession>
<keyword evidence="7" id="KW-1185">Reference proteome</keyword>
<sequence length="141" mass="15834">MSQYKQERNSIKNHDSDILKTISPQSTAKAPAGAPPNSGSGSAADYYNAGNTTQEFQQYHQQPQYGDRGVFTQQPQQPIYGQQQGYYQQQQPVYGQQQGYYQQQPQPIYVQQQQPQRSNNDDCLLACLGGLCLCCTLDAIF</sequence>
<dbReference type="EMBL" id="KV453853">
    <property type="protein sequence ID" value="ODV85204.1"/>
    <property type="molecule type" value="Genomic_DNA"/>
</dbReference>
<reference evidence="7" key="1">
    <citation type="submission" date="2016-04" db="EMBL/GenBank/DDBJ databases">
        <title>Comparative genomics of biotechnologically important yeasts.</title>
        <authorList>
            <consortium name="DOE Joint Genome Institute"/>
            <person name="Riley R."/>
            <person name="Haridas S."/>
            <person name="Wolfe K.H."/>
            <person name="Lopes M.R."/>
            <person name="Hittinger C.T."/>
            <person name="Goker M."/>
            <person name="Salamov A."/>
            <person name="Wisecaver J."/>
            <person name="Long T.M."/>
            <person name="Aerts A.L."/>
            <person name="Barry K."/>
            <person name="Choi C."/>
            <person name="Clum A."/>
            <person name="Coughlan A.Y."/>
            <person name="Deshpande S."/>
            <person name="Douglass A.P."/>
            <person name="Hanson S.J."/>
            <person name="Klenk H.-P."/>
            <person name="Labutti K."/>
            <person name="Lapidus A."/>
            <person name="Lindquist E."/>
            <person name="Lipzen A."/>
            <person name="Meier-Kolthoff J.P."/>
            <person name="Ohm R.A."/>
            <person name="Otillar R.P."/>
            <person name="Pangilinan J."/>
            <person name="Peng Y."/>
            <person name="Rokas A."/>
            <person name="Rosa C.A."/>
            <person name="Scheuner C."/>
            <person name="Sibirny A.A."/>
            <person name="Slot J.C."/>
            <person name="Stielow J.B."/>
            <person name="Sun H."/>
            <person name="Kurtzman C.P."/>
            <person name="Blackwell M."/>
            <person name="Grigoriev I.V."/>
            <person name="Jeffries T.W."/>
        </authorList>
    </citation>
    <scope>NUCLEOTIDE SEQUENCE [LARGE SCALE GENOMIC DNA]</scope>
    <source>
        <strain evidence="7">NRRL YB-2248</strain>
    </source>
</reference>
<feature type="compositionally biased region" description="Basic and acidic residues" evidence="4">
    <location>
        <begin position="1"/>
        <end position="18"/>
    </location>
</feature>
<protein>
    <recommendedName>
        <fullName evidence="5">Cysteine-rich transmembrane domain-containing protein</fullName>
    </recommendedName>
</protein>
<evidence type="ECO:0000313" key="7">
    <source>
        <dbReference type="Proteomes" id="UP000094801"/>
    </source>
</evidence>
<keyword evidence="3" id="KW-0472">Membrane</keyword>
<evidence type="ECO:0000256" key="1">
    <source>
        <dbReference type="ARBA" id="ARBA00004370"/>
    </source>
</evidence>
<dbReference type="Pfam" id="PF12734">
    <property type="entry name" value="CYSTM"/>
    <property type="match status" value="1"/>
</dbReference>
<proteinExistence type="inferred from homology"/>